<sequence>MKFSRIITLLCTISLLCACSVFQTTPKPPPAAIAGQAQEVTRAQTYGLEKIANVSARVYGSPMDIQAEIARQANARGASYYLIVMYTESKLTPGQWYSQAILYR</sequence>
<dbReference type="InterPro" id="IPR036275">
    <property type="entry name" value="YdgH-like_sf"/>
</dbReference>
<keyword evidence="5" id="KW-1185">Reference proteome</keyword>
<dbReference type="Pfam" id="PF07338">
    <property type="entry name" value="YdgH_BhsA-like"/>
    <property type="match status" value="1"/>
</dbReference>
<evidence type="ECO:0000313" key="5">
    <source>
        <dbReference type="Proteomes" id="UP000217182"/>
    </source>
</evidence>
<feature type="domain" description="YdgH/BhsA/McbA-like" evidence="3">
    <location>
        <begin position="48"/>
        <end position="104"/>
    </location>
</feature>
<dbReference type="OrthoDB" id="6415092at2"/>
<dbReference type="Proteomes" id="UP000217182">
    <property type="component" value="Chromosome"/>
</dbReference>
<evidence type="ECO:0000313" key="4">
    <source>
        <dbReference type="EMBL" id="ATA19535.1"/>
    </source>
</evidence>
<gene>
    <name evidence="4" type="ORF">AWC35_09375</name>
</gene>
<feature type="chain" id="PRO_5012219465" evidence="2">
    <location>
        <begin position="24"/>
        <end position="104"/>
    </location>
</feature>
<dbReference type="RefSeq" id="WP_095846140.1">
    <property type="nucleotide sequence ID" value="NZ_CP014136.1"/>
</dbReference>
<evidence type="ECO:0000256" key="1">
    <source>
        <dbReference type="ARBA" id="ARBA00022729"/>
    </source>
</evidence>
<dbReference type="PANTHER" id="PTHR34156">
    <property type="entry name" value="OUTER MEMBRANE PROTEIN-RELATED-RELATED"/>
    <property type="match status" value="1"/>
</dbReference>
<accession>A0A250B0C2</accession>
<dbReference type="InterPro" id="IPR010854">
    <property type="entry name" value="YdgH/BhsA/McbA-like_dom"/>
</dbReference>
<dbReference type="InterPro" id="IPR025543">
    <property type="entry name" value="Dodecin-like"/>
</dbReference>
<dbReference type="InterPro" id="IPR051096">
    <property type="entry name" value="BhsA/McbA_stress_biofilm_assoc"/>
</dbReference>
<evidence type="ECO:0000256" key="2">
    <source>
        <dbReference type="SAM" id="SignalP"/>
    </source>
</evidence>
<dbReference type="KEGG" id="gqu:AWC35_09375"/>
<reference evidence="4 5" key="1">
    <citation type="submission" date="2016-01" db="EMBL/GenBank/DDBJ databases">
        <authorList>
            <person name="Oliw E.H."/>
        </authorList>
    </citation>
    <scope>NUCLEOTIDE SEQUENCE [LARGE SCALE GENOMIC DNA]</scope>
    <source>
        <strain evidence="4 5">FRB97</strain>
    </source>
</reference>
<dbReference type="EMBL" id="CP014136">
    <property type="protein sequence ID" value="ATA19535.1"/>
    <property type="molecule type" value="Genomic_DNA"/>
</dbReference>
<dbReference type="PROSITE" id="PS51257">
    <property type="entry name" value="PROKAR_LIPOPROTEIN"/>
    <property type="match status" value="1"/>
</dbReference>
<organism evidence="4 5">
    <name type="scientific">Gibbsiella quercinecans</name>
    <dbReference type="NCBI Taxonomy" id="929813"/>
    <lineage>
        <taxon>Bacteria</taxon>
        <taxon>Pseudomonadati</taxon>
        <taxon>Pseudomonadota</taxon>
        <taxon>Gammaproteobacteria</taxon>
        <taxon>Enterobacterales</taxon>
        <taxon>Yersiniaceae</taxon>
        <taxon>Gibbsiella</taxon>
    </lineage>
</organism>
<keyword evidence="1 2" id="KW-0732">Signal</keyword>
<dbReference type="SUPFAM" id="SSF159871">
    <property type="entry name" value="YdgH-like"/>
    <property type="match status" value="1"/>
</dbReference>
<dbReference type="Gene3D" id="3.30.1660.10">
    <property type="entry name" value="Flavin-binding protein dodecin"/>
    <property type="match status" value="1"/>
</dbReference>
<feature type="signal peptide" evidence="2">
    <location>
        <begin position="1"/>
        <end position="23"/>
    </location>
</feature>
<proteinExistence type="predicted"/>
<protein>
    <submittedName>
        <fullName evidence="4">Biofilm stress and motility protein A</fullName>
    </submittedName>
</protein>
<dbReference type="PANTHER" id="PTHR34156:SF11">
    <property type="entry name" value="LIPOPROTEIN BSMA"/>
    <property type="match status" value="1"/>
</dbReference>
<dbReference type="NCBIfam" id="NF011433">
    <property type="entry name" value="PRK14864.1"/>
    <property type="match status" value="1"/>
</dbReference>
<name>A0A250B0C2_9GAMM</name>
<evidence type="ECO:0000259" key="3">
    <source>
        <dbReference type="Pfam" id="PF07338"/>
    </source>
</evidence>
<dbReference type="AlphaFoldDB" id="A0A250B0C2"/>